<protein>
    <submittedName>
        <fullName evidence="1">Uncharacterized protein</fullName>
    </submittedName>
</protein>
<evidence type="ECO:0000313" key="1">
    <source>
        <dbReference type="EMBL" id="MBD2776130.1"/>
    </source>
</evidence>
<sequence length="117" mass="13484">MAVTEQECLQMIQACRDRNVNLMIAYRLVPKGGQIFALSVQFIQSAQTGKPVQLGEFKQQHRLGTEQVIERLATEQPEELIHATDPSGKVRTRDLANKYQQIIGLLQWKTYYFQLFT</sequence>
<dbReference type="EMBL" id="JACXAE010000088">
    <property type="protein sequence ID" value="MBD2776130.1"/>
    <property type="molecule type" value="Genomic_DNA"/>
</dbReference>
<reference evidence="1" key="1">
    <citation type="submission" date="2020-09" db="EMBL/GenBank/DDBJ databases">
        <title>Iningainema tapete sp. nov. (Scytonemataceae, Cyanobacteria) from greenhouses in central Florida (USA) produces two types of nodularin with biosynthetic potential for microcystin-LR and anabaenopeptins.</title>
        <authorList>
            <person name="Berthold D.E."/>
            <person name="Lefler F.W."/>
            <person name="Huang I.-S."/>
            <person name="Abdulla H."/>
            <person name="Zimba P.V."/>
            <person name="Laughinghouse H.D. IV."/>
        </authorList>
    </citation>
    <scope>NUCLEOTIDE SEQUENCE</scope>
    <source>
        <strain evidence="1">BLCCT55</strain>
    </source>
</reference>
<keyword evidence="2" id="KW-1185">Reference proteome</keyword>
<accession>A0A8J7CGA6</accession>
<proteinExistence type="predicted"/>
<gene>
    <name evidence="1" type="ORF">ICL16_29745</name>
</gene>
<dbReference type="RefSeq" id="WP_190835207.1">
    <property type="nucleotide sequence ID" value="NZ_CAWPPI010000088.1"/>
</dbReference>
<dbReference type="Proteomes" id="UP000629098">
    <property type="component" value="Unassembled WGS sequence"/>
</dbReference>
<name>A0A8J7CGA6_9CYAN</name>
<dbReference type="AlphaFoldDB" id="A0A8J7CGA6"/>
<evidence type="ECO:0000313" key="2">
    <source>
        <dbReference type="Proteomes" id="UP000629098"/>
    </source>
</evidence>
<comment type="caution">
    <text evidence="1">The sequence shown here is derived from an EMBL/GenBank/DDBJ whole genome shotgun (WGS) entry which is preliminary data.</text>
</comment>
<organism evidence="1 2">
    <name type="scientific">Iningainema tapete BLCC-T55</name>
    <dbReference type="NCBI Taxonomy" id="2748662"/>
    <lineage>
        <taxon>Bacteria</taxon>
        <taxon>Bacillati</taxon>
        <taxon>Cyanobacteriota</taxon>
        <taxon>Cyanophyceae</taxon>
        <taxon>Nostocales</taxon>
        <taxon>Scytonemataceae</taxon>
        <taxon>Iningainema tapete</taxon>
    </lineage>
</organism>